<evidence type="ECO:0000313" key="2">
    <source>
        <dbReference type="EMBL" id="REF69498.1"/>
    </source>
</evidence>
<organism evidence="2 3">
    <name type="scientific">Paracoccus versutus</name>
    <name type="common">Thiobacillus versutus</name>
    <dbReference type="NCBI Taxonomy" id="34007"/>
    <lineage>
        <taxon>Bacteria</taxon>
        <taxon>Pseudomonadati</taxon>
        <taxon>Pseudomonadota</taxon>
        <taxon>Alphaproteobacteria</taxon>
        <taxon>Rhodobacterales</taxon>
        <taxon>Paracoccaceae</taxon>
        <taxon>Paracoccus</taxon>
    </lineage>
</organism>
<keyword evidence="1" id="KW-1133">Transmembrane helix</keyword>
<evidence type="ECO:0000313" key="3">
    <source>
        <dbReference type="Proteomes" id="UP000256941"/>
    </source>
</evidence>
<dbReference type="AlphaFoldDB" id="A0A3D9XIT3"/>
<keyword evidence="1" id="KW-0472">Membrane</keyword>
<accession>A0A3D9XIT3</accession>
<sequence length="74" mass="7925">MLAYLVAGVIGGMTSAVITFALGYGRVAVLSCYVVFGIAGLIAAMPMRLTVSSRAKSRVRWWECDAVKDLRRAG</sequence>
<gene>
    <name evidence="2" type="ORF">BDD41_2205</name>
</gene>
<dbReference type="Proteomes" id="UP000256941">
    <property type="component" value="Unassembled WGS sequence"/>
</dbReference>
<keyword evidence="1" id="KW-0812">Transmembrane</keyword>
<feature type="transmembrane region" description="Helical" evidence="1">
    <location>
        <begin position="26"/>
        <end position="51"/>
    </location>
</feature>
<protein>
    <submittedName>
        <fullName evidence="2">Uncharacterized protein</fullName>
    </submittedName>
</protein>
<reference evidence="2 3" key="1">
    <citation type="submission" date="2018-08" db="EMBL/GenBank/DDBJ databases">
        <title>Genomic Encyclopedia of Archaeal and Bacterial Type Strains, Phase II (KMG-II): from individual species to whole genera.</title>
        <authorList>
            <person name="Goeker M."/>
        </authorList>
    </citation>
    <scope>NUCLEOTIDE SEQUENCE [LARGE SCALE GENOMIC DNA]</scope>
    <source>
        <strain evidence="2 3">DSM 17099</strain>
    </source>
</reference>
<dbReference type="EMBL" id="QTUJ01000002">
    <property type="protein sequence ID" value="REF69498.1"/>
    <property type="molecule type" value="Genomic_DNA"/>
</dbReference>
<proteinExistence type="predicted"/>
<evidence type="ECO:0000256" key="1">
    <source>
        <dbReference type="SAM" id="Phobius"/>
    </source>
</evidence>
<comment type="caution">
    <text evidence="2">The sequence shown here is derived from an EMBL/GenBank/DDBJ whole genome shotgun (WGS) entry which is preliminary data.</text>
</comment>
<name>A0A3D9XIT3_PARVE</name>